<sequence>MYLIPFVVGLIGYDQCVNDSPELWKYGPEYNFHFQVYASAVLEPDREMQSNVSALVKCRPFASKVSSEINDTLRCYVSSAEIDNYETDTSSTPPKTNRSHPPQPFEITGWTFDVLFGENAVEHIKIHNFFGNYRLNMYRDFISHLSFAFNSFGDKKERFTVRKYESSIMGECDTRFEISQQMKSPYGNMWNSTCQNLRLEVVGSHYSSLMLQKTRNVRNCRKHTSYLFGAEDSSNNNSVFSIQTNSSMSGIMLTPRSFESHTIRTGFMITRKSGHFENFPIFEKIGLQLVSIEPASTELETLETYGVTGIWADDLIIRSDDKNHVKDSDRSNRKMKTLSLIPFVVGLIGYDQCINESPELWKFGPEYKFGFNALESIQTKEANEVVVSNASAIVKCRPFSENSNGINNALRCNISFAELDQFEASASSTLAKGTRPSNPVPFDITGTIDILYGKAQIEEIRIHDPMENYQMNIYRDIASQLDVAFNEFGQFTGRLSARNYEKSTVGQCDTKFEVLKRLQNPKNTWESECKELRLSIHGTNDQSVMLEKTRNMENCTKRTPYFFGAEDFTAKSSVLKSYTNTSVSTITVAPQSFKSRTIRTGTLTITTSKEIRKFLIHEQISLRLLSIEPAATKFENLETYGLTTVLADSTILTPNDGVHAEIE</sequence>
<dbReference type="InterPro" id="IPR001747">
    <property type="entry name" value="Vitellogenin_N"/>
</dbReference>
<dbReference type="GO" id="GO:0005319">
    <property type="term" value="F:lipid transporter activity"/>
    <property type="evidence" value="ECO:0007669"/>
    <property type="project" value="InterPro"/>
</dbReference>
<dbReference type="InterPro" id="IPR015819">
    <property type="entry name" value="Lipid_transp_b-sht_shell"/>
</dbReference>
<dbReference type="GeneID" id="105273883"/>
<evidence type="ECO:0000313" key="4">
    <source>
        <dbReference type="RefSeq" id="XP_011314877.1"/>
    </source>
</evidence>
<proteinExistence type="predicted"/>
<name>A0A9R1UBM4_9HYME</name>
<reference evidence="4" key="1">
    <citation type="submission" date="2025-08" db="UniProtKB">
        <authorList>
            <consortium name="RefSeq"/>
        </authorList>
    </citation>
    <scope>IDENTIFICATION</scope>
    <source>
        <strain evidence="4">USDA-PBARC FA_bdor</strain>
        <tissue evidence="4">Whole organism</tissue>
    </source>
</reference>
<evidence type="ECO:0000256" key="1">
    <source>
        <dbReference type="ARBA" id="ARBA00022729"/>
    </source>
</evidence>
<dbReference type="AlphaFoldDB" id="A0A9R1UBM4"/>
<dbReference type="InterPro" id="IPR015816">
    <property type="entry name" value="Vitellinogen_b-sht_N"/>
</dbReference>
<feature type="domain" description="Vitellogenin" evidence="2">
    <location>
        <begin position="361"/>
        <end position="628"/>
    </location>
</feature>
<dbReference type="SUPFAM" id="SSF56968">
    <property type="entry name" value="Lipovitellin-phosvitin complex, beta-sheet shell regions"/>
    <property type="match status" value="2"/>
</dbReference>
<keyword evidence="3" id="KW-1185">Reference proteome</keyword>
<dbReference type="OrthoDB" id="7572579at2759"/>
<dbReference type="Proteomes" id="UP000694866">
    <property type="component" value="Unplaced"/>
</dbReference>
<gene>
    <name evidence="4" type="primary">LOC105273883</name>
</gene>
<evidence type="ECO:0000313" key="3">
    <source>
        <dbReference type="Proteomes" id="UP000694866"/>
    </source>
</evidence>
<organism evidence="3 4">
    <name type="scientific">Fopius arisanus</name>
    <dbReference type="NCBI Taxonomy" id="64838"/>
    <lineage>
        <taxon>Eukaryota</taxon>
        <taxon>Metazoa</taxon>
        <taxon>Ecdysozoa</taxon>
        <taxon>Arthropoda</taxon>
        <taxon>Hexapoda</taxon>
        <taxon>Insecta</taxon>
        <taxon>Pterygota</taxon>
        <taxon>Neoptera</taxon>
        <taxon>Endopterygota</taxon>
        <taxon>Hymenoptera</taxon>
        <taxon>Apocrita</taxon>
        <taxon>Ichneumonoidea</taxon>
        <taxon>Braconidae</taxon>
        <taxon>Opiinae</taxon>
        <taxon>Fopius</taxon>
    </lineage>
</organism>
<dbReference type="RefSeq" id="XP_011314877.1">
    <property type="nucleotide sequence ID" value="XM_011316575.1"/>
</dbReference>
<protein>
    <recommendedName>
        <fullName evidence="2">Vitellogenin domain-containing protein</fullName>
    </recommendedName>
</protein>
<dbReference type="Pfam" id="PF01347">
    <property type="entry name" value="Vitellogenin_N"/>
    <property type="match status" value="2"/>
</dbReference>
<dbReference type="KEGG" id="fas:105273883"/>
<dbReference type="Gene3D" id="2.30.230.10">
    <property type="entry name" value="Lipovitellin, beta-sheet shell regions, chain A"/>
    <property type="match status" value="2"/>
</dbReference>
<keyword evidence="1" id="KW-0732">Signal</keyword>
<accession>A0A9R1UBM4</accession>
<feature type="domain" description="Vitellogenin" evidence="2">
    <location>
        <begin position="64"/>
        <end position="296"/>
    </location>
</feature>
<evidence type="ECO:0000259" key="2">
    <source>
        <dbReference type="Pfam" id="PF01347"/>
    </source>
</evidence>